<sequence>MDSPRSDTKVDIVSYHDNWTTSTTALTLFSSYAAEFNRTPVKPFFSSETVGAYDGDLGDHDALMRVIWGTALGGAGIVVQNDASFGFDPNANISSKKSNLLKMLDIEGYATKFFNQSSIDLTNMKPQGALSSTGIVLARLGEEYVVYSQSGTGFTVDLSASSSSFTARFYNPRSGLFEPSFNVAGGSATRSFTKPTSSDWVLHLVKSGSVTSTPTPSATKTPTPTPTQTTIQGDANGDGLVNIADYAIWLTNYNKNLSGVSNGDFNNNGKVDGIDFVIWLKNYTG</sequence>
<dbReference type="AlphaFoldDB" id="A0A0G0KZN3"/>
<dbReference type="EMBL" id="LBVL01000010">
    <property type="protein sequence ID" value="KKQ85138.1"/>
    <property type="molecule type" value="Genomic_DNA"/>
</dbReference>
<dbReference type="CDD" id="cd14256">
    <property type="entry name" value="Dockerin_I"/>
    <property type="match status" value="1"/>
</dbReference>
<dbReference type="SUPFAM" id="SSF63446">
    <property type="entry name" value="Type I dockerin domain"/>
    <property type="match status" value="1"/>
</dbReference>
<dbReference type="InterPro" id="IPR024749">
    <property type="entry name" value="Collagen-bd_put"/>
</dbReference>
<dbReference type="Proteomes" id="UP000034081">
    <property type="component" value="Unassembled WGS sequence"/>
</dbReference>
<dbReference type="InterPro" id="IPR036439">
    <property type="entry name" value="Dockerin_dom_sf"/>
</dbReference>
<dbReference type="Pfam" id="PF12904">
    <property type="entry name" value="Collagen_bind_2"/>
    <property type="match status" value="1"/>
</dbReference>
<dbReference type="InterPro" id="IPR018247">
    <property type="entry name" value="EF_Hand_1_Ca_BS"/>
</dbReference>
<protein>
    <recommendedName>
        <fullName evidence="2">Dockerin domain-containing protein</fullName>
    </recommendedName>
</protein>
<feature type="compositionally biased region" description="Low complexity" evidence="1">
    <location>
        <begin position="211"/>
        <end position="230"/>
    </location>
</feature>
<dbReference type="Gene3D" id="1.10.1330.10">
    <property type="entry name" value="Dockerin domain"/>
    <property type="match status" value="1"/>
</dbReference>
<dbReference type="PROSITE" id="PS00018">
    <property type="entry name" value="EF_HAND_1"/>
    <property type="match status" value="1"/>
</dbReference>
<dbReference type="GO" id="GO:0000272">
    <property type="term" value="P:polysaccharide catabolic process"/>
    <property type="evidence" value="ECO:0007669"/>
    <property type="project" value="InterPro"/>
</dbReference>
<accession>A0A0G0KZN3</accession>
<dbReference type="STRING" id="1618570.UT08_C0010G0065"/>
<dbReference type="Pfam" id="PF00404">
    <property type="entry name" value="Dockerin_1"/>
    <property type="match status" value="1"/>
</dbReference>
<evidence type="ECO:0000256" key="1">
    <source>
        <dbReference type="SAM" id="MobiDB-lite"/>
    </source>
</evidence>
<evidence type="ECO:0000313" key="4">
    <source>
        <dbReference type="Proteomes" id="UP000034081"/>
    </source>
</evidence>
<reference evidence="3 4" key="1">
    <citation type="journal article" date="2015" name="Nature">
        <title>rRNA introns, odd ribosomes, and small enigmatic genomes across a large radiation of phyla.</title>
        <authorList>
            <person name="Brown C.T."/>
            <person name="Hug L.A."/>
            <person name="Thomas B.C."/>
            <person name="Sharon I."/>
            <person name="Castelle C.J."/>
            <person name="Singh A."/>
            <person name="Wilkins M.J."/>
            <person name="Williams K.H."/>
            <person name="Banfield J.F."/>
        </authorList>
    </citation>
    <scope>NUCLEOTIDE SEQUENCE [LARGE SCALE GENOMIC DNA]</scope>
</reference>
<feature type="domain" description="Dockerin" evidence="2">
    <location>
        <begin position="228"/>
        <end position="285"/>
    </location>
</feature>
<feature type="region of interest" description="Disordered" evidence="1">
    <location>
        <begin position="209"/>
        <end position="230"/>
    </location>
</feature>
<dbReference type="PROSITE" id="PS51766">
    <property type="entry name" value="DOCKERIN"/>
    <property type="match status" value="1"/>
</dbReference>
<proteinExistence type="predicted"/>
<organism evidence="3 4">
    <name type="scientific">Candidatus Woesebacteria bacterium GW2011_GWB1_38_8</name>
    <dbReference type="NCBI Taxonomy" id="1618570"/>
    <lineage>
        <taxon>Bacteria</taxon>
        <taxon>Candidatus Woeseibacteriota</taxon>
    </lineage>
</organism>
<dbReference type="GO" id="GO:0004553">
    <property type="term" value="F:hydrolase activity, hydrolyzing O-glycosyl compounds"/>
    <property type="evidence" value="ECO:0007669"/>
    <property type="project" value="InterPro"/>
</dbReference>
<dbReference type="InterPro" id="IPR016134">
    <property type="entry name" value="Dockerin_dom"/>
</dbReference>
<evidence type="ECO:0000313" key="3">
    <source>
        <dbReference type="EMBL" id="KKQ85138.1"/>
    </source>
</evidence>
<comment type="caution">
    <text evidence="3">The sequence shown here is derived from an EMBL/GenBank/DDBJ whole genome shotgun (WGS) entry which is preliminary data.</text>
</comment>
<dbReference type="InterPro" id="IPR002105">
    <property type="entry name" value="Dockerin_1_rpt"/>
</dbReference>
<evidence type="ECO:0000259" key="2">
    <source>
        <dbReference type="PROSITE" id="PS51766"/>
    </source>
</evidence>
<gene>
    <name evidence="3" type="ORF">UT08_C0010G0065</name>
</gene>
<name>A0A0G0KZN3_9BACT</name>